<dbReference type="EMBL" id="CAJVPY010009147">
    <property type="protein sequence ID" value="CAG8705315.1"/>
    <property type="molecule type" value="Genomic_DNA"/>
</dbReference>
<keyword evidence="2" id="KW-1185">Reference proteome</keyword>
<organism evidence="1 2">
    <name type="scientific">Dentiscutata erythropus</name>
    <dbReference type="NCBI Taxonomy" id="1348616"/>
    <lineage>
        <taxon>Eukaryota</taxon>
        <taxon>Fungi</taxon>
        <taxon>Fungi incertae sedis</taxon>
        <taxon>Mucoromycota</taxon>
        <taxon>Glomeromycotina</taxon>
        <taxon>Glomeromycetes</taxon>
        <taxon>Diversisporales</taxon>
        <taxon>Gigasporaceae</taxon>
        <taxon>Dentiscutata</taxon>
    </lineage>
</organism>
<dbReference type="AlphaFoldDB" id="A0A9N9HTQ3"/>
<sequence>SNNKYDESVCDLTQDIDSDKVQSILDEFDCGNKVANIQESKEEENDVYYENKSIKYSNAWN</sequence>
<evidence type="ECO:0000313" key="2">
    <source>
        <dbReference type="Proteomes" id="UP000789405"/>
    </source>
</evidence>
<comment type="caution">
    <text evidence="1">The sequence shown here is derived from an EMBL/GenBank/DDBJ whole genome shotgun (WGS) entry which is preliminary data.</text>
</comment>
<accession>A0A9N9HTQ3</accession>
<gene>
    <name evidence="1" type="ORF">DERYTH_LOCUS13243</name>
</gene>
<feature type="non-terminal residue" evidence="1">
    <location>
        <position position="1"/>
    </location>
</feature>
<protein>
    <submittedName>
        <fullName evidence="1">2205_t:CDS:1</fullName>
    </submittedName>
</protein>
<proteinExistence type="predicted"/>
<reference evidence="1" key="1">
    <citation type="submission" date="2021-06" db="EMBL/GenBank/DDBJ databases">
        <authorList>
            <person name="Kallberg Y."/>
            <person name="Tangrot J."/>
            <person name="Rosling A."/>
        </authorList>
    </citation>
    <scope>NUCLEOTIDE SEQUENCE</scope>
    <source>
        <strain evidence="1">MA453B</strain>
    </source>
</reference>
<dbReference type="OrthoDB" id="2472447at2759"/>
<evidence type="ECO:0000313" key="1">
    <source>
        <dbReference type="EMBL" id="CAG8705315.1"/>
    </source>
</evidence>
<name>A0A9N9HTQ3_9GLOM</name>
<dbReference type="Proteomes" id="UP000789405">
    <property type="component" value="Unassembled WGS sequence"/>
</dbReference>